<evidence type="ECO:0000313" key="1">
    <source>
        <dbReference type="EMBL" id="RMX59142.1"/>
    </source>
</evidence>
<protein>
    <submittedName>
        <fullName evidence="1">Uncharacterized protein</fullName>
    </submittedName>
</protein>
<accession>A0A3M6UZR6</accession>
<dbReference type="Proteomes" id="UP000275408">
    <property type="component" value="Unassembled WGS sequence"/>
</dbReference>
<proteinExistence type="predicted"/>
<gene>
    <name evidence="1" type="ORF">pdam_00009757</name>
</gene>
<evidence type="ECO:0000313" key="2">
    <source>
        <dbReference type="Proteomes" id="UP000275408"/>
    </source>
</evidence>
<name>A0A3M6UZR6_POCDA</name>
<organism evidence="1 2">
    <name type="scientific">Pocillopora damicornis</name>
    <name type="common">Cauliflower coral</name>
    <name type="synonym">Millepora damicornis</name>
    <dbReference type="NCBI Taxonomy" id="46731"/>
    <lineage>
        <taxon>Eukaryota</taxon>
        <taxon>Metazoa</taxon>
        <taxon>Cnidaria</taxon>
        <taxon>Anthozoa</taxon>
        <taxon>Hexacorallia</taxon>
        <taxon>Scleractinia</taxon>
        <taxon>Astrocoeniina</taxon>
        <taxon>Pocilloporidae</taxon>
        <taxon>Pocillopora</taxon>
    </lineage>
</organism>
<keyword evidence="2" id="KW-1185">Reference proteome</keyword>
<reference evidence="1 2" key="1">
    <citation type="journal article" date="2018" name="Sci. Rep.">
        <title>Comparative analysis of the Pocillopora damicornis genome highlights role of immune system in coral evolution.</title>
        <authorList>
            <person name="Cunning R."/>
            <person name="Bay R.A."/>
            <person name="Gillette P."/>
            <person name="Baker A.C."/>
            <person name="Traylor-Knowles N."/>
        </authorList>
    </citation>
    <scope>NUCLEOTIDE SEQUENCE [LARGE SCALE GENOMIC DNA]</scope>
    <source>
        <strain evidence="1">RSMAS</strain>
        <tissue evidence="1">Whole animal</tissue>
    </source>
</reference>
<dbReference type="EMBL" id="RCHS01000399">
    <property type="protein sequence ID" value="RMX59142.1"/>
    <property type="molecule type" value="Genomic_DNA"/>
</dbReference>
<comment type="caution">
    <text evidence="1">The sequence shown here is derived from an EMBL/GenBank/DDBJ whole genome shotgun (WGS) entry which is preliminary data.</text>
</comment>
<sequence>MNVSIDLQNPITLPANGQSLEKSGDKFVVDSSDESHPFDWHNAYFELDSQITNNRVYVTGASRKTVRDSLLTYQDIGLAVDGLSESTVKKEAKEESERQILNRLKLSMKPYIVHFDPVIPIKVQIKGEPAVDTGRYIASGDFSEAVGRSCFVDFGVNELAGFVERMGLQMTFGKSLEMTAFGGARDFHARVWAKNRTSVRSFNALC</sequence>
<dbReference type="AlphaFoldDB" id="A0A3M6UZR6"/>